<keyword evidence="5" id="KW-0808">Transferase</keyword>
<dbReference type="PANTHER" id="PTHR43065:SF42">
    <property type="entry name" value="TWO-COMPONENT SENSOR PPRA"/>
    <property type="match status" value="1"/>
</dbReference>
<dbReference type="InterPro" id="IPR000014">
    <property type="entry name" value="PAS"/>
</dbReference>
<dbReference type="InterPro" id="IPR003594">
    <property type="entry name" value="HATPase_dom"/>
</dbReference>
<dbReference type="Gene3D" id="1.10.287.130">
    <property type="match status" value="1"/>
</dbReference>
<dbReference type="PANTHER" id="PTHR43065">
    <property type="entry name" value="SENSOR HISTIDINE KINASE"/>
    <property type="match status" value="1"/>
</dbReference>
<protein>
    <recommendedName>
        <fullName evidence="2">histidine kinase</fullName>
        <ecNumber evidence="2">2.7.13.3</ecNumber>
    </recommendedName>
</protein>
<proteinExistence type="predicted"/>
<reference evidence="5 6" key="1">
    <citation type="journal article" date="2013" name="J. Bacteriol.">
        <title>Roles of HynAB and Ech, the only two hydrogenases found in the model sulfate reducer Desulfovibrio gigas.</title>
        <authorList>
            <person name="Morais-Silva F.O."/>
            <person name="Santos C.I."/>
            <person name="Rodrigues R."/>
            <person name="Pereira I.A."/>
            <person name="Rodrigues-Pousada C."/>
        </authorList>
    </citation>
    <scope>NUCLEOTIDE SEQUENCE [LARGE SCALE GENOMIC DNA]</scope>
    <source>
        <strain evidence="6">ATCC 19364 / DSM 1382 / NCIMB 9332 / VKM B-1759</strain>
    </source>
</reference>
<dbReference type="STRING" id="1121448.DGI_1817"/>
<feature type="domain" description="Histidine kinase" evidence="4">
    <location>
        <begin position="274"/>
        <end position="512"/>
    </location>
</feature>
<dbReference type="eggNOG" id="COG4191">
    <property type="taxonomic scope" value="Bacteria"/>
</dbReference>
<dbReference type="SUPFAM" id="SSF55874">
    <property type="entry name" value="ATPase domain of HSP90 chaperone/DNA topoisomerase II/histidine kinase"/>
    <property type="match status" value="1"/>
</dbReference>
<dbReference type="InterPro" id="IPR036890">
    <property type="entry name" value="HATPase_C_sf"/>
</dbReference>
<dbReference type="GO" id="GO:0000155">
    <property type="term" value="F:phosphorelay sensor kinase activity"/>
    <property type="evidence" value="ECO:0007669"/>
    <property type="project" value="InterPro"/>
</dbReference>
<dbReference type="PROSITE" id="PS50109">
    <property type="entry name" value="HIS_KIN"/>
    <property type="match status" value="1"/>
</dbReference>
<dbReference type="CDD" id="cd00082">
    <property type="entry name" value="HisKA"/>
    <property type="match status" value="1"/>
</dbReference>
<dbReference type="SUPFAM" id="SSF55785">
    <property type="entry name" value="PYP-like sensor domain (PAS domain)"/>
    <property type="match status" value="2"/>
</dbReference>
<name>T2GCJ7_MEGG1</name>
<keyword evidence="3" id="KW-0597">Phosphoprotein</keyword>
<gene>
    <name evidence="5" type="ORF">DGI_1817</name>
</gene>
<dbReference type="InterPro" id="IPR035965">
    <property type="entry name" value="PAS-like_dom_sf"/>
</dbReference>
<keyword evidence="5" id="KW-0418">Kinase</keyword>
<dbReference type="KEGG" id="dgg:DGI_1817"/>
<dbReference type="Pfam" id="PF13426">
    <property type="entry name" value="PAS_9"/>
    <property type="match status" value="1"/>
</dbReference>
<dbReference type="Pfam" id="PF02518">
    <property type="entry name" value="HATPase_c"/>
    <property type="match status" value="1"/>
</dbReference>
<dbReference type="PATRIC" id="fig|1121448.10.peg.1785"/>
<dbReference type="Gene3D" id="3.30.565.10">
    <property type="entry name" value="Histidine kinase-like ATPase, C-terminal domain"/>
    <property type="match status" value="1"/>
</dbReference>
<dbReference type="RefSeq" id="WP_021760493.1">
    <property type="nucleotide sequence ID" value="NC_022444.1"/>
</dbReference>
<dbReference type="InterPro" id="IPR013656">
    <property type="entry name" value="PAS_4"/>
</dbReference>
<evidence type="ECO:0000313" key="6">
    <source>
        <dbReference type="Proteomes" id="UP000016587"/>
    </source>
</evidence>
<organism evidence="5 6">
    <name type="scientific">Megalodesulfovibrio gigas (strain ATCC 19364 / DSM 1382 / NCIMB 9332 / VKM B-1759)</name>
    <name type="common">Desulfovibrio gigas</name>
    <dbReference type="NCBI Taxonomy" id="1121448"/>
    <lineage>
        <taxon>Bacteria</taxon>
        <taxon>Pseudomonadati</taxon>
        <taxon>Thermodesulfobacteriota</taxon>
        <taxon>Desulfovibrionia</taxon>
        <taxon>Desulfovibrionales</taxon>
        <taxon>Desulfovibrionaceae</taxon>
        <taxon>Megalodesulfovibrio</taxon>
    </lineage>
</organism>
<dbReference type="InterPro" id="IPR003661">
    <property type="entry name" value="HisK_dim/P_dom"/>
</dbReference>
<evidence type="ECO:0000256" key="3">
    <source>
        <dbReference type="ARBA" id="ARBA00022553"/>
    </source>
</evidence>
<dbReference type="CDD" id="cd00130">
    <property type="entry name" value="PAS"/>
    <property type="match status" value="2"/>
</dbReference>
<dbReference type="EMBL" id="CP006585">
    <property type="protein sequence ID" value="AGW13612.1"/>
    <property type="molecule type" value="Genomic_DNA"/>
</dbReference>
<evidence type="ECO:0000313" key="5">
    <source>
        <dbReference type="EMBL" id="AGW13612.1"/>
    </source>
</evidence>
<keyword evidence="6" id="KW-1185">Reference proteome</keyword>
<sequence length="529" mass="58426">MLDATLSATLGPIYDALPVGVILADDADDVVFVNREFHRVTEVTPRDLEFMGFQDVLSLFCLGMCAAMPDICCPKNKWLNVERSIARADGSTGWVRIHCATVTVDGQTLQQLIVEDVTKYRDCIDGLLNRKKKYQSILEKRPDPICCFLPDFSITYANASCCRCFGRRRNECVGENLLLALPPAVREGFHSAVASISPEHPVAEVEQRLEDAGSLGPLEDRPMWIRWVVQGFFYKTGHIREYQAVGMDISDQKLAESRVLHADRLLSLGALVSEVAHEINNPNNFIMLNAPLLMDLWWRLQPALERLREEDVEPAMGDVGIPEIVDFVPRLLQGVVEGSTRINRIVKELKQYSRQDVDGGFELLGINEVVQAAALLMHKNIGRRTRRFDVRYGTGLPLVRGRRQRLEQVVVNLLQNACHALEHEGQGIVVETRRNVEAGAVEIVVTDEGVGIPPEALPLVTQPFYSTKGSQGGTGLGLSISLSIAREHGGRLELESTPGLGTRAVLALPEALPGSGAINAPSTMQDKRS</sequence>
<dbReference type="AlphaFoldDB" id="T2GCJ7"/>
<dbReference type="HOGENOM" id="CLU_514571_0_0_7"/>
<dbReference type="Pfam" id="PF08448">
    <property type="entry name" value="PAS_4"/>
    <property type="match status" value="1"/>
</dbReference>
<dbReference type="OrthoDB" id="5479699at2"/>
<dbReference type="SMART" id="SM00387">
    <property type="entry name" value="HATPase_c"/>
    <property type="match status" value="1"/>
</dbReference>
<dbReference type="SMART" id="SM00091">
    <property type="entry name" value="PAS"/>
    <property type="match status" value="2"/>
</dbReference>
<dbReference type="PRINTS" id="PR00344">
    <property type="entry name" value="BCTRLSENSOR"/>
</dbReference>
<reference evidence="6" key="2">
    <citation type="submission" date="2013-07" db="EMBL/GenBank/DDBJ databases">
        <authorList>
            <person name="Morais-Silva F.O."/>
            <person name="Rezende A.M."/>
            <person name="Pimentel C."/>
            <person name="Resende D.M."/>
            <person name="Santos C.I."/>
            <person name="Clemente C."/>
            <person name="de Oliveira L.M."/>
            <person name="da Silva S.M."/>
            <person name="Costa D.A."/>
            <person name="Varela-Raposo A."/>
            <person name="Horacio E.C.A."/>
            <person name="Matos M."/>
            <person name="Flores O."/>
            <person name="Ruiz J.C."/>
            <person name="Rodrigues-Pousada C."/>
        </authorList>
    </citation>
    <scope>NUCLEOTIDE SEQUENCE [LARGE SCALE GENOMIC DNA]</scope>
    <source>
        <strain evidence="6">ATCC 19364 / DSM 1382 / NCIMB 9332 / VKM B-1759</strain>
    </source>
</reference>
<evidence type="ECO:0000256" key="1">
    <source>
        <dbReference type="ARBA" id="ARBA00000085"/>
    </source>
</evidence>
<dbReference type="Gene3D" id="3.30.450.20">
    <property type="entry name" value="PAS domain"/>
    <property type="match status" value="2"/>
</dbReference>
<dbReference type="EC" id="2.7.13.3" evidence="2"/>
<evidence type="ECO:0000259" key="4">
    <source>
        <dbReference type="PROSITE" id="PS50109"/>
    </source>
</evidence>
<comment type="catalytic activity">
    <reaction evidence="1">
        <text>ATP + protein L-histidine = ADP + protein N-phospho-L-histidine.</text>
        <dbReference type="EC" id="2.7.13.3"/>
    </reaction>
</comment>
<dbReference type="InterPro" id="IPR004358">
    <property type="entry name" value="Sig_transdc_His_kin-like_C"/>
</dbReference>
<dbReference type="InterPro" id="IPR005467">
    <property type="entry name" value="His_kinase_dom"/>
</dbReference>
<dbReference type="NCBIfam" id="TIGR00229">
    <property type="entry name" value="sensory_box"/>
    <property type="match status" value="1"/>
</dbReference>
<dbReference type="Proteomes" id="UP000016587">
    <property type="component" value="Chromosome"/>
</dbReference>
<evidence type="ECO:0000256" key="2">
    <source>
        <dbReference type="ARBA" id="ARBA00012438"/>
    </source>
</evidence>
<accession>T2GCJ7</accession>